<evidence type="ECO:0000313" key="2">
    <source>
        <dbReference type="EMBL" id="ANT45498.1"/>
    </source>
</evidence>
<sequence>MQSWNYKHANKNFKPKVWTNSVLLENGLLEIFEVLKKLENRSRSALLERLIIFFIETEKGQSDERAWKKSQRAYKRTLTNQTEKNKLKRKQLERARKNQKKKELQVSANRPFSYFERP</sequence>
<dbReference type="EMBL" id="KX119184">
    <property type="protein sequence ID" value="ANT45498.1"/>
    <property type="molecule type" value="Genomic_DNA"/>
</dbReference>
<evidence type="ECO:0008006" key="3">
    <source>
        <dbReference type="Google" id="ProtNLM"/>
    </source>
</evidence>
<organism evidence="2">
    <name type="scientific">Helicobacter phage SwC520G</name>
    <dbReference type="NCBI Taxonomy" id="1852686"/>
    <lineage>
        <taxon>Viruses</taxon>
    </lineage>
</organism>
<feature type="region of interest" description="Disordered" evidence="1">
    <location>
        <begin position="77"/>
        <end position="118"/>
    </location>
</feature>
<accession>A0A1S5RHF1</accession>
<proteinExistence type="predicted"/>
<feature type="compositionally biased region" description="Basic and acidic residues" evidence="1">
    <location>
        <begin position="90"/>
        <end position="104"/>
    </location>
</feature>
<reference evidence="2" key="1">
    <citation type="journal article" date="2017" name="Sci. Rep.">
        <title>Genomic structure and insertion sites of Helicobacter pylori prophages from various geographical origins.</title>
        <authorList>
            <person name="Vale F.F."/>
            <person name="Nunes A."/>
            <person name="Oleastro M."/>
            <person name="Gomes J.P."/>
            <person name="Sampaio D.A."/>
            <person name="Rocha R."/>
            <person name="Vitor J.M."/>
            <person name="Engstrand L."/>
            <person name="Pascoe B."/>
            <person name="Berthenet E."/>
            <person name="Sheppard S.K."/>
            <person name="Hitchings M.D."/>
            <person name="Megraud F."/>
            <person name="Vadivelu J."/>
            <person name="Lehours P."/>
        </authorList>
    </citation>
    <scope>NUCLEOTIDE SEQUENCE</scope>
</reference>
<name>A0A1S5RHF1_9VIRU</name>
<evidence type="ECO:0000256" key="1">
    <source>
        <dbReference type="SAM" id="MobiDB-lite"/>
    </source>
</evidence>
<protein>
    <recommendedName>
        <fullName evidence="3">Ribbon-helix-helix protein CopG domain-containing protein</fullName>
    </recommendedName>
</protein>